<evidence type="ECO:0000313" key="2">
    <source>
        <dbReference type="Proteomes" id="UP000694391"/>
    </source>
</evidence>
<dbReference type="Proteomes" id="UP000694391">
    <property type="component" value="Unplaced"/>
</dbReference>
<reference evidence="1" key="2">
    <citation type="submission" date="2025-09" db="UniProtKB">
        <authorList>
            <consortium name="Ensembl"/>
        </authorList>
    </citation>
    <scope>IDENTIFICATION</scope>
</reference>
<dbReference type="AlphaFoldDB" id="A0A8C0LEK5"/>
<dbReference type="Ensembl" id="ENSCAFT00020035303.1">
    <property type="protein sequence ID" value="ENSCAFP00020030607.1"/>
    <property type="gene ID" value="ENSCAFG00020023867.1"/>
</dbReference>
<evidence type="ECO:0000313" key="1">
    <source>
        <dbReference type="Ensembl" id="ENSCAFP00020030607.1"/>
    </source>
</evidence>
<name>A0A8C0LEK5_CANLU</name>
<dbReference type="GeneTree" id="ENSGT00950000183345"/>
<sequence length="79" mass="9030">MLGVNVAKSSLHLHFLKTLEFRTDLSVTGMPGAARAIKACRFLPPHTPVGRKTCHLALRRRFHLMLIVHYLYHVLGYHI</sequence>
<keyword evidence="2" id="KW-1185">Reference proteome</keyword>
<proteinExistence type="predicted"/>
<organism evidence="1 2">
    <name type="scientific">Canis lupus dingo</name>
    <name type="common">dingo</name>
    <dbReference type="NCBI Taxonomy" id="286419"/>
    <lineage>
        <taxon>Eukaryota</taxon>
        <taxon>Metazoa</taxon>
        <taxon>Chordata</taxon>
        <taxon>Craniata</taxon>
        <taxon>Vertebrata</taxon>
        <taxon>Euteleostomi</taxon>
        <taxon>Mammalia</taxon>
        <taxon>Eutheria</taxon>
        <taxon>Laurasiatheria</taxon>
        <taxon>Carnivora</taxon>
        <taxon>Caniformia</taxon>
        <taxon>Canidae</taxon>
        <taxon>Canis</taxon>
    </lineage>
</organism>
<accession>A0A8C0LEK5</accession>
<reference evidence="1" key="1">
    <citation type="submission" date="2025-08" db="UniProtKB">
        <authorList>
            <consortium name="Ensembl"/>
        </authorList>
    </citation>
    <scope>IDENTIFICATION</scope>
</reference>
<protein>
    <submittedName>
        <fullName evidence="1">Uncharacterized protein</fullName>
    </submittedName>
</protein>